<gene>
    <name evidence="2" type="ORF">F480_05040</name>
</gene>
<organism evidence="2 3">
    <name type="scientific">Bibersteinia trehalosi Y31</name>
    <dbReference type="NCBI Taxonomy" id="1261658"/>
    <lineage>
        <taxon>Bacteria</taxon>
        <taxon>Pseudomonadati</taxon>
        <taxon>Pseudomonadota</taxon>
        <taxon>Gammaproteobacteria</taxon>
        <taxon>Pasteurellales</taxon>
        <taxon>Pasteurellaceae</taxon>
        <taxon>Bibersteinia</taxon>
    </lineage>
</organism>
<dbReference type="RefSeq" id="WP_064318412.1">
    <property type="nucleotide sequence ID" value="NZ_JACI01000002.1"/>
</dbReference>
<proteinExistence type="predicted"/>
<evidence type="ECO:0000313" key="2">
    <source>
        <dbReference type="EMBL" id="OAQ13790.1"/>
    </source>
</evidence>
<evidence type="ECO:0008006" key="4">
    <source>
        <dbReference type="Google" id="ProtNLM"/>
    </source>
</evidence>
<dbReference type="InterPro" id="IPR010780">
    <property type="entry name" value="DUF1375"/>
</dbReference>
<comment type="caution">
    <text evidence="2">The sequence shown here is derived from an EMBL/GenBank/DDBJ whole genome shotgun (WGS) entry which is preliminary data.</text>
</comment>
<accession>A0A179CVY9</accession>
<dbReference type="Proteomes" id="UP000078358">
    <property type="component" value="Unassembled WGS sequence"/>
</dbReference>
<dbReference type="PROSITE" id="PS51257">
    <property type="entry name" value="PROKAR_LIPOPROTEIN"/>
    <property type="match status" value="1"/>
</dbReference>
<evidence type="ECO:0000256" key="1">
    <source>
        <dbReference type="SAM" id="SignalP"/>
    </source>
</evidence>
<keyword evidence="1" id="KW-0732">Signal</keyword>
<evidence type="ECO:0000313" key="3">
    <source>
        <dbReference type="Proteomes" id="UP000078358"/>
    </source>
</evidence>
<feature type="signal peptide" evidence="1">
    <location>
        <begin position="1"/>
        <end position="22"/>
    </location>
</feature>
<feature type="chain" id="PRO_5008100075" description="YceK/YidQ family lipoprotein" evidence="1">
    <location>
        <begin position="23"/>
        <end position="83"/>
    </location>
</feature>
<protein>
    <recommendedName>
        <fullName evidence="4">YceK/YidQ family lipoprotein</fullName>
    </recommendedName>
</protein>
<sequence length="83" mass="9035">MKKWLKLLLLTPLLTGCSTILTLDSKEPYSGTKQNIEIWDTCSGGPGCMGVVILRPLSIIDFPFSLVGDTLMLPIKGIQNLAD</sequence>
<dbReference type="PATRIC" id="fig|1261658.3.peg.996"/>
<dbReference type="EMBL" id="JACI01000002">
    <property type="protein sequence ID" value="OAQ13790.1"/>
    <property type="molecule type" value="Genomic_DNA"/>
</dbReference>
<name>A0A179CVY9_BIBTR</name>
<dbReference type="AlphaFoldDB" id="A0A179CVY9"/>
<dbReference type="Pfam" id="PF07119">
    <property type="entry name" value="DUF1375"/>
    <property type="match status" value="1"/>
</dbReference>
<reference evidence="2 3" key="1">
    <citation type="submission" date="2014-01" db="EMBL/GenBank/DDBJ databases">
        <authorList>
            <person name="Zuccon D."/>
        </authorList>
    </citation>
    <scope>NUCLEOTIDE SEQUENCE [LARGE SCALE GENOMIC DNA]</scope>
    <source>
        <strain evidence="2 3">Y31</strain>
    </source>
</reference>